<evidence type="ECO:0000313" key="1">
    <source>
        <dbReference type="EMBL" id="WFF79255.1"/>
    </source>
</evidence>
<protein>
    <submittedName>
        <fullName evidence="1">Uncharacterized protein</fullName>
    </submittedName>
</protein>
<reference evidence="1" key="1">
    <citation type="submission" date="2023-03" db="EMBL/GenBank/DDBJ databases">
        <title>Synergistic degradation of erythromycin by symbiotic bacteria Ery-6A and Ery-6B and application in simulated water remediation.</title>
        <authorList>
            <person name="Xu S."/>
        </authorList>
    </citation>
    <scope>NUCLEOTIDE SEQUENCE</scope>
    <source>
        <strain evidence="1">Ery-6A</strain>
    </source>
</reference>
<name>A0AAX3SGU3_9BURK</name>
<gene>
    <name evidence="1" type="ORF">PYR84_20205</name>
</gene>
<proteinExistence type="predicted"/>
<dbReference type="AlphaFoldDB" id="A0AAX3SGU3"/>
<organism evidence="1 2">
    <name type="scientific">Delftia tsuruhatensis</name>
    <dbReference type="NCBI Taxonomy" id="180282"/>
    <lineage>
        <taxon>Bacteria</taxon>
        <taxon>Pseudomonadati</taxon>
        <taxon>Pseudomonadota</taxon>
        <taxon>Betaproteobacteria</taxon>
        <taxon>Burkholderiales</taxon>
        <taxon>Comamonadaceae</taxon>
        <taxon>Delftia</taxon>
    </lineage>
</organism>
<sequence length="86" mass="9626">MPQHSWCCSSSVSSWGDSSGQFSLQSFLPASGMPVSQALFLKHDHFWIFNASVALRQRPQQALFLRLNTAIAHPSRTGLRLHAKFL</sequence>
<accession>A0AAX3SGU3</accession>
<dbReference type="RefSeq" id="WP_139223781.1">
    <property type="nucleotide sequence ID" value="NZ_CP120956.1"/>
</dbReference>
<dbReference type="Proteomes" id="UP001219066">
    <property type="component" value="Chromosome"/>
</dbReference>
<evidence type="ECO:0000313" key="2">
    <source>
        <dbReference type="Proteomes" id="UP001219066"/>
    </source>
</evidence>
<dbReference type="EMBL" id="CP120956">
    <property type="protein sequence ID" value="WFF79255.1"/>
    <property type="molecule type" value="Genomic_DNA"/>
</dbReference>